<dbReference type="GO" id="GO:0005737">
    <property type="term" value="C:cytoplasm"/>
    <property type="evidence" value="ECO:0007669"/>
    <property type="project" value="UniProtKB-UniRule"/>
</dbReference>
<dbReference type="AlphaFoldDB" id="C1MVP8"/>
<comment type="function">
    <text evidence="9">Acts as one of several non-catalytic accessory components of the cytoplasmic dynein 1 complex that are thought to be involved in linking dynein to cargos and to adapter proteins that regulate dynein function. Cytoplasmic dynein 1 acts as a motor for the intracellular retrograde motility of vesicles and organelles along microtubules.</text>
</comment>
<dbReference type="RefSeq" id="XP_003060077.1">
    <property type="nucleotide sequence ID" value="XM_003060031.1"/>
</dbReference>
<keyword evidence="8 10" id="KW-0206">Cytoskeleton</keyword>
<dbReference type="Gene3D" id="3.30.450.30">
    <property type="entry name" value="Dynein light chain 2a, cytoplasmic"/>
    <property type="match status" value="1"/>
</dbReference>
<feature type="domain" description="Roadblock/LAMTOR2" evidence="11">
    <location>
        <begin position="4"/>
        <end position="103"/>
    </location>
</feature>
<dbReference type="Proteomes" id="UP000001876">
    <property type="component" value="Unassembled WGS sequence"/>
</dbReference>
<dbReference type="GO" id="GO:0005868">
    <property type="term" value="C:cytoplasmic dynein complex"/>
    <property type="evidence" value="ECO:0007669"/>
    <property type="project" value="UniProtKB-UniRule"/>
</dbReference>
<dbReference type="InterPro" id="IPR004942">
    <property type="entry name" value="Roadblock/LAMTOR2_dom"/>
</dbReference>
<dbReference type="Pfam" id="PF03259">
    <property type="entry name" value="Robl_LC7"/>
    <property type="match status" value="1"/>
</dbReference>
<proteinExistence type="inferred from homology"/>
<keyword evidence="5 10" id="KW-0493">Microtubule</keyword>
<dbReference type="EMBL" id="GG663741">
    <property type="protein sequence ID" value="EEH56029.1"/>
    <property type="molecule type" value="Genomic_DNA"/>
</dbReference>
<keyword evidence="3 10" id="KW-0813">Transport</keyword>
<evidence type="ECO:0000256" key="2">
    <source>
        <dbReference type="ARBA" id="ARBA00007191"/>
    </source>
</evidence>
<evidence type="ECO:0000256" key="7">
    <source>
        <dbReference type="ARBA" id="ARBA00023175"/>
    </source>
</evidence>
<evidence type="ECO:0000256" key="9">
    <source>
        <dbReference type="ARBA" id="ARBA00025362"/>
    </source>
</evidence>
<dbReference type="GeneID" id="9685227"/>
<organism evidence="13">
    <name type="scientific">Micromonas pusilla (strain CCMP1545)</name>
    <name type="common">Picoplanktonic green alga</name>
    <dbReference type="NCBI Taxonomy" id="564608"/>
    <lineage>
        <taxon>Eukaryota</taxon>
        <taxon>Viridiplantae</taxon>
        <taxon>Chlorophyta</taxon>
        <taxon>Mamiellophyceae</taxon>
        <taxon>Mamiellales</taxon>
        <taxon>Mamiellaceae</taxon>
        <taxon>Micromonas</taxon>
    </lineage>
</organism>
<keyword evidence="4 10" id="KW-0963">Cytoplasm</keyword>
<dbReference type="SMART" id="SM00960">
    <property type="entry name" value="Robl_LC7"/>
    <property type="match status" value="1"/>
</dbReference>
<accession>C1MVP8</accession>
<gene>
    <name evidence="12" type="primary">ODA-LC7B</name>
    <name evidence="12" type="ORF">MICPUCDRAFT_59459</name>
</gene>
<dbReference type="PANTHER" id="PTHR10779">
    <property type="entry name" value="DYNEIN LIGHT CHAIN ROADBLOCK"/>
    <property type="match status" value="1"/>
</dbReference>
<reference evidence="12 13" key="1">
    <citation type="journal article" date="2009" name="Science">
        <title>Green evolution and dynamic adaptations revealed by genomes of the marine picoeukaryotes Micromonas.</title>
        <authorList>
            <person name="Worden A.Z."/>
            <person name="Lee J.H."/>
            <person name="Mock T."/>
            <person name="Rouze P."/>
            <person name="Simmons M.P."/>
            <person name="Aerts A.L."/>
            <person name="Allen A.E."/>
            <person name="Cuvelier M.L."/>
            <person name="Derelle E."/>
            <person name="Everett M.V."/>
            <person name="Foulon E."/>
            <person name="Grimwood J."/>
            <person name="Gundlach H."/>
            <person name="Henrissat B."/>
            <person name="Napoli C."/>
            <person name="McDonald S.M."/>
            <person name="Parker M.S."/>
            <person name="Rombauts S."/>
            <person name="Salamov A."/>
            <person name="Von Dassow P."/>
            <person name="Badger J.H."/>
            <person name="Coutinho P.M."/>
            <person name="Demir E."/>
            <person name="Dubchak I."/>
            <person name="Gentemann C."/>
            <person name="Eikrem W."/>
            <person name="Gready J.E."/>
            <person name="John U."/>
            <person name="Lanier W."/>
            <person name="Lindquist E.A."/>
            <person name="Lucas S."/>
            <person name="Mayer K.F."/>
            <person name="Moreau H."/>
            <person name="Not F."/>
            <person name="Otillar R."/>
            <person name="Panaud O."/>
            <person name="Pangilinan J."/>
            <person name="Paulsen I."/>
            <person name="Piegu B."/>
            <person name="Poliakov A."/>
            <person name="Robbens S."/>
            <person name="Schmutz J."/>
            <person name="Toulza E."/>
            <person name="Wyss T."/>
            <person name="Zelensky A."/>
            <person name="Zhou K."/>
            <person name="Armbrust E.V."/>
            <person name="Bhattacharya D."/>
            <person name="Goodenough U.W."/>
            <person name="Van de Peer Y."/>
            <person name="Grigoriev I.V."/>
        </authorList>
    </citation>
    <scope>NUCLEOTIDE SEQUENCE [LARGE SCALE GENOMIC DNA]</scope>
    <source>
        <strain evidence="12 13">CCMP1545</strain>
    </source>
</reference>
<comment type="similarity">
    <text evidence="2 10">Belongs to the GAMAD family.</text>
</comment>
<dbReference type="InterPro" id="IPR016561">
    <property type="entry name" value="DYNLRB1/2"/>
</dbReference>
<dbReference type="GO" id="GO:0007018">
    <property type="term" value="P:microtubule-based movement"/>
    <property type="evidence" value="ECO:0007669"/>
    <property type="project" value="UniProtKB-UniRule"/>
</dbReference>
<keyword evidence="6 10" id="KW-0243">Dynein</keyword>
<dbReference type="KEGG" id="mpp:MICPUCDRAFT_59459"/>
<evidence type="ECO:0000313" key="12">
    <source>
        <dbReference type="EMBL" id="EEH56029.1"/>
    </source>
</evidence>
<dbReference type="eggNOG" id="KOG4115">
    <property type="taxonomic scope" value="Eukaryota"/>
</dbReference>
<evidence type="ECO:0000313" key="13">
    <source>
        <dbReference type="Proteomes" id="UP000001876"/>
    </source>
</evidence>
<keyword evidence="7 10" id="KW-0505">Motor protein</keyword>
<dbReference type="OMA" id="NNSTIEY"/>
<evidence type="ECO:0000259" key="11">
    <source>
        <dbReference type="SMART" id="SM00960"/>
    </source>
</evidence>
<evidence type="ECO:0000256" key="5">
    <source>
        <dbReference type="ARBA" id="ARBA00022701"/>
    </source>
</evidence>
<dbReference type="FunFam" id="3.30.450.30:FF:000011">
    <property type="entry name" value="Dynein light chain roadblock"/>
    <property type="match status" value="1"/>
</dbReference>
<evidence type="ECO:0000256" key="8">
    <source>
        <dbReference type="ARBA" id="ARBA00023212"/>
    </source>
</evidence>
<protein>
    <recommendedName>
        <fullName evidence="10">Dynein light chain roadblock</fullName>
    </recommendedName>
</protein>
<sequence length="109" mass="11984">MSEVEATLQRINGHKGVLGTIIVNDEGEPIRATTICDADGTPVEDQEGTVAKYAELIPQLASMARSMVRDLDPQNNLQFLRIRSKQHEIMVHSDAEFTLIVIQNPAAAE</sequence>
<evidence type="ECO:0000256" key="10">
    <source>
        <dbReference type="PIRNR" id="PIRNR009998"/>
    </source>
</evidence>
<dbReference type="SUPFAM" id="SSF103196">
    <property type="entry name" value="Roadblock/LC7 domain"/>
    <property type="match status" value="1"/>
</dbReference>
<evidence type="ECO:0000256" key="3">
    <source>
        <dbReference type="ARBA" id="ARBA00022448"/>
    </source>
</evidence>
<comment type="subcellular location">
    <subcellularLocation>
        <location evidence="1 10">Cytoplasm</location>
        <location evidence="1 10">Cytoskeleton</location>
    </subcellularLocation>
</comment>
<dbReference type="OrthoDB" id="9985637at2759"/>
<evidence type="ECO:0000256" key="4">
    <source>
        <dbReference type="ARBA" id="ARBA00022490"/>
    </source>
</evidence>
<dbReference type="GO" id="GO:0005874">
    <property type="term" value="C:microtubule"/>
    <property type="evidence" value="ECO:0007669"/>
    <property type="project" value="UniProtKB-UniRule"/>
</dbReference>
<dbReference type="PIRSF" id="PIRSF009998">
    <property type="entry name" value="DLC7"/>
    <property type="match status" value="1"/>
</dbReference>
<evidence type="ECO:0000256" key="6">
    <source>
        <dbReference type="ARBA" id="ARBA00023017"/>
    </source>
</evidence>
<name>C1MVP8_MICPC</name>
<evidence type="ECO:0000256" key="1">
    <source>
        <dbReference type="ARBA" id="ARBA00004245"/>
    </source>
</evidence>
<dbReference type="STRING" id="564608.C1MVP8"/>
<keyword evidence="13" id="KW-1185">Reference proteome</keyword>
<dbReference type="GO" id="GO:0045505">
    <property type="term" value="F:dynein intermediate chain binding"/>
    <property type="evidence" value="ECO:0007669"/>
    <property type="project" value="UniProtKB-UniRule"/>
</dbReference>